<proteinExistence type="predicted"/>
<name>A0A2S5GAS9_9BACL</name>
<dbReference type="GO" id="GO:0006508">
    <property type="term" value="P:proteolysis"/>
    <property type="evidence" value="ECO:0007669"/>
    <property type="project" value="InterPro"/>
</dbReference>
<dbReference type="GO" id="GO:0004252">
    <property type="term" value="F:serine-type endopeptidase activity"/>
    <property type="evidence" value="ECO:0007669"/>
    <property type="project" value="InterPro"/>
</dbReference>
<dbReference type="InterPro" id="IPR036390">
    <property type="entry name" value="WH_DNA-bd_sf"/>
</dbReference>
<evidence type="ECO:0000313" key="3">
    <source>
        <dbReference type="Proteomes" id="UP000239047"/>
    </source>
</evidence>
<keyword evidence="3" id="KW-1185">Reference proteome</keyword>
<gene>
    <name evidence="2" type="ORF">C4B60_10835</name>
</gene>
<organism evidence="2 3">
    <name type="scientific">Jeotgalibacillus proteolyticus</name>
    <dbReference type="NCBI Taxonomy" id="2082395"/>
    <lineage>
        <taxon>Bacteria</taxon>
        <taxon>Bacillati</taxon>
        <taxon>Bacillota</taxon>
        <taxon>Bacilli</taxon>
        <taxon>Bacillales</taxon>
        <taxon>Caryophanaceae</taxon>
        <taxon>Jeotgalibacillus</taxon>
    </lineage>
</organism>
<dbReference type="InterPro" id="IPR006199">
    <property type="entry name" value="LexA_DNA-bd_dom"/>
</dbReference>
<dbReference type="AlphaFoldDB" id="A0A2S5GAS9"/>
<reference evidence="2 3" key="1">
    <citation type="submission" date="2018-02" db="EMBL/GenBank/DDBJ databases">
        <title>Jeotgalibacillus proteolyticum sp. nov. a protease producing bacterium isolated from ocean sediments of Laizhou Bay.</title>
        <authorList>
            <person name="Li Y."/>
        </authorList>
    </citation>
    <scope>NUCLEOTIDE SEQUENCE [LARGE SCALE GENOMIC DNA]</scope>
    <source>
        <strain evidence="2 3">22-7</strain>
    </source>
</reference>
<evidence type="ECO:0000259" key="1">
    <source>
        <dbReference type="Pfam" id="PF01726"/>
    </source>
</evidence>
<accession>A0A2S5GAS9</accession>
<dbReference type="Proteomes" id="UP000239047">
    <property type="component" value="Unassembled WGS sequence"/>
</dbReference>
<dbReference type="SUPFAM" id="SSF46785">
    <property type="entry name" value="Winged helix' DNA-binding domain"/>
    <property type="match status" value="1"/>
</dbReference>
<dbReference type="EMBL" id="PREZ01000004">
    <property type="protein sequence ID" value="PPA70078.1"/>
    <property type="molecule type" value="Genomic_DNA"/>
</dbReference>
<comment type="caution">
    <text evidence="2">The sequence shown here is derived from an EMBL/GenBank/DDBJ whole genome shotgun (WGS) entry which is preliminary data.</text>
</comment>
<dbReference type="OrthoDB" id="1956263at2"/>
<dbReference type="RefSeq" id="WP_104058028.1">
    <property type="nucleotide sequence ID" value="NZ_PREZ01000004.1"/>
</dbReference>
<dbReference type="Gene3D" id="1.10.10.10">
    <property type="entry name" value="Winged helix-like DNA-binding domain superfamily/Winged helix DNA-binding domain"/>
    <property type="match status" value="1"/>
</dbReference>
<dbReference type="Pfam" id="PF01726">
    <property type="entry name" value="LexA_DNA_bind"/>
    <property type="match status" value="1"/>
</dbReference>
<evidence type="ECO:0000313" key="2">
    <source>
        <dbReference type="EMBL" id="PPA70078.1"/>
    </source>
</evidence>
<dbReference type="InterPro" id="IPR036388">
    <property type="entry name" value="WH-like_DNA-bd_sf"/>
</dbReference>
<feature type="domain" description="LexA repressor DNA-binding" evidence="1">
    <location>
        <begin position="5"/>
        <end position="68"/>
    </location>
</feature>
<protein>
    <submittedName>
        <fullName evidence="2">LexA repressor</fullName>
    </submittedName>
</protein>
<sequence length="79" mass="9206">MIKERSLSKSQAKVLKAIRSFIQANKYPPTIREIGDLVNLKSTSTVHLHFQNLKEKGYIDFVESQPRALWITERGEQYE</sequence>